<dbReference type="STRING" id="29542.A6070_13425"/>
<dbReference type="OrthoDB" id="5616559at2"/>
<dbReference type="Proteomes" id="UP000182264">
    <property type="component" value="Chromosome"/>
</dbReference>
<gene>
    <name evidence="1" type="ORF">A7E75_04780</name>
</gene>
<dbReference type="RefSeq" id="WP_072286262.1">
    <property type="nucleotide sequence ID" value="NZ_CP015455.1"/>
</dbReference>
<dbReference type="Gene3D" id="3.10.450.160">
    <property type="entry name" value="inner membrane protein cigr"/>
    <property type="match status" value="1"/>
</dbReference>
<reference evidence="1 2" key="1">
    <citation type="journal article" date="2017" name="Genome Announc.">
        <title>Complete Genome Sequences of Two Acetylene-Fermenting Pelobacter acetylenicus Strains.</title>
        <authorList>
            <person name="Sutton J.M."/>
            <person name="Baesman S.M."/>
            <person name="Fierst J.L."/>
            <person name="Poret-Peterson A.T."/>
            <person name="Oremland R.S."/>
            <person name="Dunlap D.S."/>
            <person name="Akob D.M."/>
        </authorList>
    </citation>
    <scope>NUCLEOTIDE SEQUENCE [LARGE SCALE GENOMIC DNA]</scope>
    <source>
        <strain evidence="1 2">DSM 3247</strain>
    </source>
</reference>
<sequence>MKALFYPFILLLAILFAGATQITGCIANPDYGRVSLQGRDIRGDLIFSERERGIIHDYYRRRLPPGLARRERLPPGLRKHIARNGQLPPGLAAYRLPADLDRHLRRLPDGYLRARIGTDIVLFHEKTHMVLDIVQNIYP</sequence>
<organism evidence="1 2">
    <name type="scientific">Syntrophotalea acetylenica</name>
    <name type="common">Pelobacter acetylenicus</name>
    <dbReference type="NCBI Taxonomy" id="29542"/>
    <lineage>
        <taxon>Bacteria</taxon>
        <taxon>Pseudomonadati</taxon>
        <taxon>Thermodesulfobacteriota</taxon>
        <taxon>Desulfuromonadia</taxon>
        <taxon>Desulfuromonadales</taxon>
        <taxon>Syntrophotaleaceae</taxon>
        <taxon>Syntrophotalea</taxon>
    </lineage>
</organism>
<accession>A0A1L3GEP3</accession>
<dbReference type="EMBL" id="CP015518">
    <property type="protein sequence ID" value="APG24422.1"/>
    <property type="molecule type" value="Genomic_DNA"/>
</dbReference>
<evidence type="ECO:0000313" key="2">
    <source>
        <dbReference type="Proteomes" id="UP000182264"/>
    </source>
</evidence>
<keyword evidence="2" id="KW-1185">Reference proteome</keyword>
<protein>
    <submittedName>
        <fullName evidence="1">Uncharacterized protein</fullName>
    </submittedName>
</protein>
<name>A0A1L3GEP3_SYNAC</name>
<dbReference type="AlphaFoldDB" id="A0A1L3GEP3"/>
<dbReference type="KEGG" id="pace:A6070_13425"/>
<evidence type="ECO:0000313" key="1">
    <source>
        <dbReference type="EMBL" id="APG24422.1"/>
    </source>
</evidence>
<proteinExistence type="predicted"/>